<dbReference type="OrthoDB" id="5835829at2759"/>
<evidence type="ECO:0000256" key="1">
    <source>
        <dbReference type="ARBA" id="ARBA00009995"/>
    </source>
</evidence>
<sequence length="525" mass="58343">MMHILGPIILATVTSLILSYCQFAVGEKVLLVSLPFADSHWFAHANLGRALVNRGHVVTGLMSQDSLARRKTPEFLFETFDDRGTSARMKAIEVQHVSNAEEMSLVKIVQVPSMLTDELMKHCELLLGDREMLERLRDSRYGVVITDTFLPCGAILAAYLRVPNVVHQRLEPFAMDLAATGVPRPPAYVPEVPLPFSDQMTFLQRAQNAIVPTLLTGVLRGILRSKFDVLARQYLGEDETLLTAMSQADLWLYQTDTVLDFPAPSMPNMIQVGGLNVLEVAPLARDLETFVQGSGDHGVIVVSFGSVVKAMSTEKAEIFAEVFGRLRQKVVWRYTGEKPAGLGNNTKLMSWLPQNDLLGHPKTRAFVTHAGSNGVYEALHHGVPMVCLPLFGDQPANAARVVARGLGVKLDFSTVTADELYRAILHVLTNNSYRETAARLSRLHRDQPQSPMERAVWWIEHVIKHGGLPHLRARAVELPWYQYYLLDVAAFLLAVCSAVLVLIWCSCSLVCRKICRKSGDKLKSQ</sequence>
<feature type="transmembrane region" description="Helical" evidence="8">
    <location>
        <begin position="483"/>
        <end position="511"/>
    </location>
</feature>
<feature type="signal peptide" evidence="8">
    <location>
        <begin position="1"/>
        <end position="26"/>
    </location>
</feature>
<keyword evidence="6 8" id="KW-0472">Membrane</keyword>
<dbReference type="GeneID" id="109487704"/>
<dbReference type="FunFam" id="3.40.50.2000:FF:000001">
    <property type="entry name" value="UDP-glucuronosyltransferase"/>
    <property type="match status" value="1"/>
</dbReference>
<evidence type="ECO:0000256" key="4">
    <source>
        <dbReference type="ARBA" id="ARBA00022692"/>
    </source>
</evidence>
<evidence type="ECO:0000256" key="2">
    <source>
        <dbReference type="ARBA" id="ARBA00022676"/>
    </source>
</evidence>
<dbReference type="KEGG" id="bbel:109487704"/>
<evidence type="ECO:0000256" key="8">
    <source>
        <dbReference type="RuleBase" id="RU362059"/>
    </source>
</evidence>
<dbReference type="InterPro" id="IPR002213">
    <property type="entry name" value="UDP_glucos_trans"/>
</dbReference>
<name>A0A6P5AM84_BRABE</name>
<comment type="subcellular location">
    <subcellularLocation>
        <location evidence="8">Membrane</location>
        <topology evidence="8">Single-pass membrane protein</topology>
    </subcellularLocation>
</comment>
<evidence type="ECO:0000256" key="5">
    <source>
        <dbReference type="ARBA" id="ARBA00022989"/>
    </source>
</evidence>
<comment type="catalytic activity">
    <reaction evidence="8">
        <text>glucuronate acceptor + UDP-alpha-D-glucuronate = acceptor beta-D-glucuronoside + UDP + H(+)</text>
        <dbReference type="Rhea" id="RHEA:21032"/>
        <dbReference type="ChEBI" id="CHEBI:15378"/>
        <dbReference type="ChEBI" id="CHEBI:58052"/>
        <dbReference type="ChEBI" id="CHEBI:58223"/>
        <dbReference type="ChEBI" id="CHEBI:132367"/>
        <dbReference type="ChEBI" id="CHEBI:132368"/>
        <dbReference type="EC" id="2.4.1.17"/>
    </reaction>
</comment>
<dbReference type="InterPro" id="IPR050271">
    <property type="entry name" value="UDP-glycosyltransferase"/>
</dbReference>
<keyword evidence="2 7" id="KW-0328">Glycosyltransferase</keyword>
<evidence type="ECO:0000313" key="9">
    <source>
        <dbReference type="Proteomes" id="UP000515135"/>
    </source>
</evidence>
<comment type="similarity">
    <text evidence="1 7">Belongs to the UDP-glycosyltransferase family.</text>
</comment>
<gene>
    <name evidence="10" type="primary">LOC109487704</name>
</gene>
<dbReference type="GO" id="GO:0016020">
    <property type="term" value="C:membrane"/>
    <property type="evidence" value="ECO:0007669"/>
    <property type="project" value="UniProtKB-SubCell"/>
</dbReference>
<reference evidence="10" key="1">
    <citation type="submission" date="2025-08" db="UniProtKB">
        <authorList>
            <consortium name="RefSeq"/>
        </authorList>
    </citation>
    <scope>IDENTIFICATION</scope>
    <source>
        <tissue evidence="10">Gonad</tissue>
    </source>
</reference>
<keyword evidence="3 7" id="KW-0808">Transferase</keyword>
<dbReference type="Proteomes" id="UP000515135">
    <property type="component" value="Unplaced"/>
</dbReference>
<dbReference type="SUPFAM" id="SSF53756">
    <property type="entry name" value="UDP-Glycosyltransferase/glycogen phosphorylase"/>
    <property type="match status" value="1"/>
</dbReference>
<dbReference type="Pfam" id="PF00201">
    <property type="entry name" value="UDPGT"/>
    <property type="match status" value="1"/>
</dbReference>
<keyword evidence="8" id="KW-0732">Signal</keyword>
<keyword evidence="4 8" id="KW-0812">Transmembrane</keyword>
<evidence type="ECO:0000256" key="7">
    <source>
        <dbReference type="RuleBase" id="RU003718"/>
    </source>
</evidence>
<evidence type="ECO:0000313" key="10">
    <source>
        <dbReference type="RefSeq" id="XP_019647304.1"/>
    </source>
</evidence>
<keyword evidence="5 8" id="KW-1133">Transmembrane helix</keyword>
<accession>A0A6P5AM84</accession>
<dbReference type="PANTHER" id="PTHR48043:SF145">
    <property type="entry name" value="FI06409P-RELATED"/>
    <property type="match status" value="1"/>
</dbReference>
<dbReference type="RefSeq" id="XP_019647304.1">
    <property type="nucleotide sequence ID" value="XM_019791745.1"/>
</dbReference>
<protein>
    <recommendedName>
        <fullName evidence="8">UDP-glucuronosyltransferase</fullName>
        <ecNumber evidence="8">2.4.1.17</ecNumber>
    </recommendedName>
</protein>
<dbReference type="GO" id="GO:0015020">
    <property type="term" value="F:glucuronosyltransferase activity"/>
    <property type="evidence" value="ECO:0007669"/>
    <property type="project" value="UniProtKB-EC"/>
</dbReference>
<evidence type="ECO:0000256" key="3">
    <source>
        <dbReference type="ARBA" id="ARBA00022679"/>
    </source>
</evidence>
<feature type="chain" id="PRO_5028509837" description="UDP-glucuronosyltransferase" evidence="8">
    <location>
        <begin position="27"/>
        <end position="525"/>
    </location>
</feature>
<proteinExistence type="inferred from homology"/>
<dbReference type="PROSITE" id="PS00375">
    <property type="entry name" value="UDPGT"/>
    <property type="match status" value="1"/>
</dbReference>
<dbReference type="PANTHER" id="PTHR48043">
    <property type="entry name" value="EG:EG0003.4 PROTEIN-RELATED"/>
    <property type="match status" value="1"/>
</dbReference>
<dbReference type="CDD" id="cd03784">
    <property type="entry name" value="GT1_Gtf-like"/>
    <property type="match status" value="1"/>
</dbReference>
<evidence type="ECO:0000256" key="6">
    <source>
        <dbReference type="ARBA" id="ARBA00023136"/>
    </source>
</evidence>
<dbReference type="InterPro" id="IPR035595">
    <property type="entry name" value="UDP_glycos_trans_CS"/>
</dbReference>
<organism evidence="9 10">
    <name type="scientific">Branchiostoma belcheri</name>
    <name type="common">Amphioxus</name>
    <dbReference type="NCBI Taxonomy" id="7741"/>
    <lineage>
        <taxon>Eukaryota</taxon>
        <taxon>Metazoa</taxon>
        <taxon>Chordata</taxon>
        <taxon>Cephalochordata</taxon>
        <taxon>Leptocardii</taxon>
        <taxon>Amphioxiformes</taxon>
        <taxon>Branchiostomatidae</taxon>
        <taxon>Branchiostoma</taxon>
    </lineage>
</organism>
<dbReference type="Gene3D" id="3.40.50.2000">
    <property type="entry name" value="Glycogen Phosphorylase B"/>
    <property type="match status" value="2"/>
</dbReference>
<keyword evidence="9" id="KW-1185">Reference proteome</keyword>
<dbReference type="AlphaFoldDB" id="A0A6P5AM84"/>
<dbReference type="EC" id="2.4.1.17" evidence="8"/>